<reference evidence="1 2" key="1">
    <citation type="submission" date="2016-02" db="EMBL/GenBank/DDBJ databases">
        <title>Secondary metabolites in Legionella.</title>
        <authorList>
            <person name="Tobias N.J."/>
            <person name="Bode H.B."/>
        </authorList>
    </citation>
    <scope>NUCLEOTIDE SEQUENCE [LARGE SCALE GENOMIC DNA]</scope>
    <source>
        <strain evidence="1 2">DSM 19216</strain>
    </source>
</reference>
<organism evidence="1 2">
    <name type="scientific">Legionella parisiensis</name>
    <dbReference type="NCBI Taxonomy" id="45071"/>
    <lineage>
        <taxon>Bacteria</taxon>
        <taxon>Pseudomonadati</taxon>
        <taxon>Pseudomonadota</taxon>
        <taxon>Gammaproteobacteria</taxon>
        <taxon>Legionellales</taxon>
        <taxon>Legionellaceae</taxon>
        <taxon>Legionella</taxon>
    </lineage>
</organism>
<dbReference type="AlphaFoldDB" id="A0A1E5JQJ5"/>
<sequence>MKPSTITLTMLGHCVLAWTEFNIRRMLGEVTSDETEILKGREIIEEKMMPCITYIKTEEVLLKSLLETLFSTR</sequence>
<evidence type="ECO:0000313" key="1">
    <source>
        <dbReference type="EMBL" id="OEH46318.1"/>
    </source>
</evidence>
<comment type="caution">
    <text evidence="1">The sequence shown here is derived from an EMBL/GenBank/DDBJ whole genome shotgun (WGS) entry which is preliminary data.</text>
</comment>
<gene>
    <name evidence="1" type="ORF">lpari_02656</name>
</gene>
<evidence type="ECO:0000313" key="2">
    <source>
        <dbReference type="Proteomes" id="UP000095229"/>
    </source>
</evidence>
<evidence type="ECO:0008006" key="3">
    <source>
        <dbReference type="Google" id="ProtNLM"/>
    </source>
</evidence>
<proteinExistence type="predicted"/>
<protein>
    <recommendedName>
        <fullName evidence="3">Tn3 transposase DDE domain-containing protein</fullName>
    </recommendedName>
</protein>
<dbReference type="Proteomes" id="UP000095229">
    <property type="component" value="Unassembled WGS sequence"/>
</dbReference>
<accession>A0A1E5JQJ5</accession>
<dbReference type="EMBL" id="LSOG01000069">
    <property type="protein sequence ID" value="OEH46318.1"/>
    <property type="molecule type" value="Genomic_DNA"/>
</dbReference>
<name>A0A1E5JQJ5_9GAMM</name>
<dbReference type="STRING" id="45071.Lpar_3271"/>
<keyword evidence="2" id="KW-1185">Reference proteome</keyword>